<feature type="compositionally biased region" description="Polar residues" evidence="1">
    <location>
        <begin position="317"/>
        <end position="347"/>
    </location>
</feature>
<keyword evidence="2" id="KW-1133">Transmembrane helix</keyword>
<evidence type="ECO:0000256" key="2">
    <source>
        <dbReference type="SAM" id="Phobius"/>
    </source>
</evidence>
<keyword evidence="3" id="KW-0732">Signal</keyword>
<protein>
    <recommendedName>
        <fullName evidence="6">LPXTG-domain-containing protein</fullName>
    </recommendedName>
</protein>
<evidence type="ECO:0000313" key="4">
    <source>
        <dbReference type="EMBL" id="KAL2068249.1"/>
    </source>
</evidence>
<feature type="compositionally biased region" description="Low complexity" evidence="1">
    <location>
        <begin position="348"/>
        <end position="366"/>
    </location>
</feature>
<organism evidence="4 5">
    <name type="scientific">Oculimacula yallundae</name>
    <dbReference type="NCBI Taxonomy" id="86028"/>
    <lineage>
        <taxon>Eukaryota</taxon>
        <taxon>Fungi</taxon>
        <taxon>Dikarya</taxon>
        <taxon>Ascomycota</taxon>
        <taxon>Pezizomycotina</taxon>
        <taxon>Leotiomycetes</taxon>
        <taxon>Helotiales</taxon>
        <taxon>Ploettnerulaceae</taxon>
        <taxon>Oculimacula</taxon>
    </lineage>
</organism>
<dbReference type="EMBL" id="JAZHXI010000009">
    <property type="protein sequence ID" value="KAL2068249.1"/>
    <property type="molecule type" value="Genomic_DNA"/>
</dbReference>
<keyword evidence="2" id="KW-0472">Membrane</keyword>
<reference evidence="4 5" key="1">
    <citation type="journal article" date="2024" name="Commun. Biol.">
        <title>Comparative genomic analysis of thermophilic fungi reveals convergent evolutionary adaptations and gene losses.</title>
        <authorList>
            <person name="Steindorff A.S."/>
            <person name="Aguilar-Pontes M.V."/>
            <person name="Robinson A.J."/>
            <person name="Andreopoulos B."/>
            <person name="LaButti K."/>
            <person name="Kuo A."/>
            <person name="Mondo S."/>
            <person name="Riley R."/>
            <person name="Otillar R."/>
            <person name="Haridas S."/>
            <person name="Lipzen A."/>
            <person name="Grimwood J."/>
            <person name="Schmutz J."/>
            <person name="Clum A."/>
            <person name="Reid I.D."/>
            <person name="Moisan M.C."/>
            <person name="Butler G."/>
            <person name="Nguyen T.T.M."/>
            <person name="Dewar K."/>
            <person name="Conant G."/>
            <person name="Drula E."/>
            <person name="Henrissat B."/>
            <person name="Hansel C."/>
            <person name="Singer S."/>
            <person name="Hutchinson M.I."/>
            <person name="de Vries R.P."/>
            <person name="Natvig D.O."/>
            <person name="Powell A.J."/>
            <person name="Tsang A."/>
            <person name="Grigoriev I.V."/>
        </authorList>
    </citation>
    <scope>NUCLEOTIDE SEQUENCE [LARGE SCALE GENOMIC DNA]</scope>
    <source>
        <strain evidence="4 5">CBS 494.80</strain>
    </source>
</reference>
<sequence>MVFRSQRAFSAIQNRKAPKSNISSLAIVAVLLSPVLALQVSPNSACASVCIDDRSSDASDPNVSNTFGSDIVCKDEEYGSTSTGSKFQRCLNCLQGSSASSANENDQGWYFYNLRFAFNSCIFGTANTTSSISTPCSTGAVCGHIQKALGDGMGTPLTTGQYSYCTAYDDSFLGSTLDTCRSCLKLNNDAAYLSNFLVALEAGCTQRPNGGLVVGLNSTLFTRNAVAITFPRESGPGKEHKSLSTGAIVGTAVGCGVLLLIILAISFVCFKKRRNAKRLKQLQSPLHERFGAENITAPTSGGFSSPQTSPPLKRESVQMTTTQVRNFNYSRQQPHSVRDWQGNSNGNSPAYGVSPPSYSPPISSSGRDSLPAHHAYIPPEYTPSSRNSMSPLFVPPPPPGPSRQQTPQPVPRPVPASHPQRAPSQRVASPATVPIAPQPSVVRHESNASETVPSYSPPAPVVRNLSSASRLQNTNLGARRGFAPTPVVTGVTPIENQEAKKARERLYRQGLGGTRAHGPEVEIPERPSPESEAESEELWPGSY</sequence>
<evidence type="ECO:0000313" key="5">
    <source>
        <dbReference type="Proteomes" id="UP001595075"/>
    </source>
</evidence>
<feature type="compositionally biased region" description="Basic and acidic residues" evidence="1">
    <location>
        <begin position="497"/>
        <end position="507"/>
    </location>
</feature>
<comment type="caution">
    <text evidence="4">The sequence shown here is derived from an EMBL/GenBank/DDBJ whole genome shotgun (WGS) entry which is preliminary data.</text>
</comment>
<gene>
    <name evidence="4" type="ORF">VTL71DRAFT_16347</name>
</gene>
<name>A0ABR4CE61_9HELO</name>
<keyword evidence="2" id="KW-0812">Transmembrane</keyword>
<feature type="chain" id="PRO_5046540185" description="LPXTG-domain-containing protein" evidence="3">
    <location>
        <begin position="38"/>
        <end position="543"/>
    </location>
</feature>
<feature type="transmembrane region" description="Helical" evidence="2">
    <location>
        <begin position="247"/>
        <end position="270"/>
    </location>
</feature>
<feature type="compositionally biased region" description="Polar residues" evidence="1">
    <location>
        <begin position="296"/>
        <end position="307"/>
    </location>
</feature>
<feature type="region of interest" description="Disordered" evidence="1">
    <location>
        <begin position="294"/>
        <end position="460"/>
    </location>
</feature>
<evidence type="ECO:0008006" key="6">
    <source>
        <dbReference type="Google" id="ProtNLM"/>
    </source>
</evidence>
<evidence type="ECO:0000256" key="1">
    <source>
        <dbReference type="SAM" id="MobiDB-lite"/>
    </source>
</evidence>
<keyword evidence="5" id="KW-1185">Reference proteome</keyword>
<accession>A0ABR4CE61</accession>
<proteinExistence type="predicted"/>
<dbReference type="Proteomes" id="UP001595075">
    <property type="component" value="Unassembled WGS sequence"/>
</dbReference>
<feature type="compositionally biased region" description="Basic and acidic residues" evidence="1">
    <location>
        <begin position="517"/>
        <end position="529"/>
    </location>
</feature>
<feature type="signal peptide" evidence="3">
    <location>
        <begin position="1"/>
        <end position="37"/>
    </location>
</feature>
<feature type="region of interest" description="Disordered" evidence="1">
    <location>
        <begin position="493"/>
        <end position="543"/>
    </location>
</feature>
<evidence type="ECO:0000256" key="3">
    <source>
        <dbReference type="SAM" id="SignalP"/>
    </source>
</evidence>